<evidence type="ECO:0000256" key="1">
    <source>
        <dbReference type="ARBA" id="ARBA00004323"/>
    </source>
</evidence>
<feature type="non-terminal residue" evidence="10">
    <location>
        <position position="189"/>
    </location>
</feature>
<evidence type="ECO:0000256" key="7">
    <source>
        <dbReference type="ARBA" id="ARBA00023136"/>
    </source>
</evidence>
<dbReference type="InterPro" id="IPR005331">
    <property type="entry name" value="Sulfotransferase"/>
</dbReference>
<evidence type="ECO:0000256" key="2">
    <source>
        <dbReference type="ARBA" id="ARBA00006339"/>
    </source>
</evidence>
<evidence type="ECO:0000256" key="5">
    <source>
        <dbReference type="ARBA" id="ARBA00022989"/>
    </source>
</evidence>
<comment type="subcellular location">
    <subcellularLocation>
        <location evidence="1 9">Golgi apparatus membrane</location>
        <topology evidence="1 9">Single-pass type II membrane protein</topology>
    </subcellularLocation>
</comment>
<sequence>REVQRLEGKQRERQDHIRKYCQGHNSSDFMVKIRKKMKYLISGIECFRKNVKDGKIIHDQANHKFLDSYSDKGIMLRLTNYYKFVFVRDPLERLLSAYRSKFDQNTRATINTTSKEEIVDNFKMKEPTSDNAVTFAKLIHCISSIGFNKDVHWITYDGLCHPCNIRFHWPFEWQRKVLTSFAEQEWIKW</sequence>
<evidence type="ECO:0000256" key="8">
    <source>
        <dbReference type="ARBA" id="ARBA00023180"/>
    </source>
</evidence>
<protein>
    <recommendedName>
        <fullName evidence="9">Carbohydrate sulfotransferase</fullName>
        <ecNumber evidence="9">2.8.2.-</ecNumber>
    </recommendedName>
</protein>
<dbReference type="InterPro" id="IPR018011">
    <property type="entry name" value="Carb_sulfotrans_8-10"/>
</dbReference>
<keyword evidence="6 9" id="KW-0333">Golgi apparatus</keyword>
<reference evidence="10" key="1">
    <citation type="journal article" date="2023" name="G3 (Bethesda)">
        <title>Whole genome assembly and annotation of the endangered Caribbean coral Acropora cervicornis.</title>
        <authorList>
            <person name="Selwyn J.D."/>
            <person name="Vollmer S.V."/>
        </authorList>
    </citation>
    <scope>NUCLEOTIDE SEQUENCE</scope>
    <source>
        <strain evidence="10">K2</strain>
    </source>
</reference>
<keyword evidence="9" id="KW-0735">Signal-anchor</keyword>
<dbReference type="PANTHER" id="PTHR12137">
    <property type="entry name" value="CARBOHYDRATE SULFOTRANSFERASE"/>
    <property type="match status" value="1"/>
</dbReference>
<keyword evidence="4" id="KW-0812">Transmembrane</keyword>
<keyword evidence="3 9" id="KW-0808">Transferase</keyword>
<evidence type="ECO:0000256" key="3">
    <source>
        <dbReference type="ARBA" id="ARBA00022679"/>
    </source>
</evidence>
<keyword evidence="8 9" id="KW-0325">Glycoprotein</keyword>
<dbReference type="GO" id="GO:0016051">
    <property type="term" value="P:carbohydrate biosynthetic process"/>
    <property type="evidence" value="ECO:0007669"/>
    <property type="project" value="InterPro"/>
</dbReference>
<organism evidence="10 11">
    <name type="scientific">Acropora cervicornis</name>
    <name type="common">Staghorn coral</name>
    <dbReference type="NCBI Taxonomy" id="6130"/>
    <lineage>
        <taxon>Eukaryota</taxon>
        <taxon>Metazoa</taxon>
        <taxon>Cnidaria</taxon>
        <taxon>Anthozoa</taxon>
        <taxon>Hexacorallia</taxon>
        <taxon>Scleractinia</taxon>
        <taxon>Astrocoeniina</taxon>
        <taxon>Acroporidae</taxon>
        <taxon>Acropora</taxon>
    </lineage>
</organism>
<dbReference type="EMBL" id="JARQWQ010000015">
    <property type="protein sequence ID" value="KAK2566901.1"/>
    <property type="molecule type" value="Genomic_DNA"/>
</dbReference>
<accession>A0AAD9QTP5</accession>
<reference evidence="10" key="2">
    <citation type="journal article" date="2023" name="Science">
        <title>Genomic signatures of disease resistance in endangered staghorn corals.</title>
        <authorList>
            <person name="Vollmer S.V."/>
            <person name="Selwyn J.D."/>
            <person name="Despard B.A."/>
            <person name="Roesel C.L."/>
        </authorList>
    </citation>
    <scope>NUCLEOTIDE SEQUENCE</scope>
    <source>
        <strain evidence="10">K2</strain>
    </source>
</reference>
<comment type="caution">
    <text evidence="10">The sequence shown here is derived from an EMBL/GenBank/DDBJ whole genome shotgun (WGS) entry which is preliminary data.</text>
</comment>
<gene>
    <name evidence="10" type="ORF">P5673_008661</name>
</gene>
<dbReference type="GO" id="GO:0000139">
    <property type="term" value="C:Golgi membrane"/>
    <property type="evidence" value="ECO:0007669"/>
    <property type="project" value="UniProtKB-SubCell"/>
</dbReference>
<evidence type="ECO:0000313" key="10">
    <source>
        <dbReference type="EMBL" id="KAK2566901.1"/>
    </source>
</evidence>
<keyword evidence="11" id="KW-1185">Reference proteome</keyword>
<keyword evidence="9" id="KW-0119">Carbohydrate metabolism</keyword>
<dbReference type="EC" id="2.8.2.-" evidence="9"/>
<dbReference type="GO" id="GO:0008146">
    <property type="term" value="F:sulfotransferase activity"/>
    <property type="evidence" value="ECO:0007669"/>
    <property type="project" value="InterPro"/>
</dbReference>
<dbReference type="Pfam" id="PF03567">
    <property type="entry name" value="Sulfotransfer_2"/>
    <property type="match status" value="1"/>
</dbReference>
<keyword evidence="5" id="KW-1133">Transmembrane helix</keyword>
<proteinExistence type="inferred from homology"/>
<name>A0AAD9QTP5_ACRCE</name>
<dbReference type="AlphaFoldDB" id="A0AAD9QTP5"/>
<comment type="similarity">
    <text evidence="2 9">Belongs to the sulfotransferase 2 family.</text>
</comment>
<evidence type="ECO:0000313" key="11">
    <source>
        <dbReference type="Proteomes" id="UP001249851"/>
    </source>
</evidence>
<dbReference type="Proteomes" id="UP001249851">
    <property type="component" value="Unassembled WGS sequence"/>
</dbReference>
<evidence type="ECO:0000256" key="6">
    <source>
        <dbReference type="ARBA" id="ARBA00023034"/>
    </source>
</evidence>
<keyword evidence="7" id="KW-0472">Membrane</keyword>
<evidence type="ECO:0000256" key="4">
    <source>
        <dbReference type="ARBA" id="ARBA00022692"/>
    </source>
</evidence>
<evidence type="ECO:0000256" key="9">
    <source>
        <dbReference type="RuleBase" id="RU364020"/>
    </source>
</evidence>
<dbReference type="PANTHER" id="PTHR12137:SF54">
    <property type="entry name" value="CARBOHYDRATE SULFOTRANSFERASE"/>
    <property type="match status" value="1"/>
</dbReference>